<feature type="region of interest" description="Disordered" evidence="1">
    <location>
        <begin position="92"/>
        <end position="131"/>
    </location>
</feature>
<protein>
    <recommendedName>
        <fullName evidence="3">Gelsolin-like domain-containing protein</fullName>
    </recommendedName>
</protein>
<dbReference type="AlphaFoldDB" id="A0A9Y1BQS9"/>
<dbReference type="InterPro" id="IPR029006">
    <property type="entry name" value="ADF-H/Gelsolin-like_dom_sf"/>
</dbReference>
<evidence type="ECO:0000313" key="2">
    <source>
        <dbReference type="EMBL" id="UJG43335.1"/>
    </source>
</evidence>
<proteinExistence type="predicted"/>
<evidence type="ECO:0008006" key="3">
    <source>
        <dbReference type="Google" id="ProtNLM"/>
    </source>
</evidence>
<accession>A0A9Y1BQS9</accession>
<organism evidence="2">
    <name type="scientific">Candidatus Heimdallarchaeum endolithica</name>
    <dbReference type="NCBI Taxonomy" id="2876572"/>
    <lineage>
        <taxon>Archaea</taxon>
        <taxon>Promethearchaeati</taxon>
        <taxon>Candidatus Heimdallarchaeota</taxon>
        <taxon>Candidatus Heimdallarchaeia (ex Rinke et al. 2021) (nom. nud.)</taxon>
        <taxon>Candidatus Heimdallarchaeales</taxon>
        <taxon>Candidatus Heimdallarchaeaceae</taxon>
        <taxon>Candidatus Heimdallarchaeum</taxon>
    </lineage>
</organism>
<name>A0A9Y1BQS9_9ARCH</name>
<evidence type="ECO:0000256" key="1">
    <source>
        <dbReference type="SAM" id="MobiDB-lite"/>
    </source>
</evidence>
<dbReference type="EMBL" id="CP084167">
    <property type="protein sequence ID" value="UJG43335.1"/>
    <property type="molecule type" value="Genomic_DNA"/>
</dbReference>
<reference evidence="2" key="1">
    <citation type="journal article" date="2022" name="Nat. Microbiol.">
        <title>Unique mobile elements and scalable gene flow at the prokaryote-eukaryote boundary revealed by circularized Asgard archaea genomes.</title>
        <authorList>
            <person name="Wu F."/>
            <person name="Speth D.R."/>
            <person name="Philosof A."/>
            <person name="Cremiere A."/>
            <person name="Narayanan A."/>
            <person name="Barco R.A."/>
            <person name="Connon S.A."/>
            <person name="Amend J.P."/>
            <person name="Antoshechkin I.A."/>
            <person name="Orphan V.J."/>
        </authorList>
    </citation>
    <scope>NUCLEOTIDE SEQUENCE</scope>
    <source>
        <strain evidence="2">PR6</strain>
    </source>
</reference>
<sequence length="228" mass="25659">MSIYIVEKTGELSTCHDKDHALKSENVLIVVSHMDKKVYTWVGSRASPQSKFACARETARMRVELGYRAVNLEEADTTESFLRAIDEALNGADRPGTSFRPKPVPYSSQIKEDKREKIHETPKKDTKNVESKEIKASVTPTVKLDALSPKVLDINYVVKQTSALPQINGMIRDYIIIGDKLYIAPDEDTSEVAIMDSLPDGGFVAEDYLPRLYIENGRVIAVELWREQ</sequence>
<dbReference type="Proteomes" id="UP001200513">
    <property type="component" value="Chromosome"/>
</dbReference>
<dbReference type="Gene3D" id="3.40.20.10">
    <property type="entry name" value="Severin"/>
    <property type="match status" value="1"/>
</dbReference>
<gene>
    <name evidence="2" type="ORF">K9W46_13295</name>
</gene>
<feature type="compositionally biased region" description="Basic and acidic residues" evidence="1">
    <location>
        <begin position="110"/>
        <end position="131"/>
    </location>
</feature>